<dbReference type="RefSeq" id="WP_101807657.1">
    <property type="nucleotide sequence ID" value="NZ_NFEZ01000001.1"/>
</dbReference>
<evidence type="ECO:0000256" key="4">
    <source>
        <dbReference type="ARBA" id="ARBA00022679"/>
    </source>
</evidence>
<keyword evidence="10" id="KW-1133">Transmembrane helix</keyword>
<dbReference type="Gene3D" id="3.30.565.10">
    <property type="entry name" value="Histidine kinase-like ATPase, C-terminal domain"/>
    <property type="match status" value="1"/>
</dbReference>
<dbReference type="PANTHER" id="PTHR24421:SF10">
    <property type="entry name" value="NITRATE_NITRITE SENSOR PROTEIN NARQ"/>
    <property type="match status" value="1"/>
</dbReference>
<keyword evidence="10" id="KW-0472">Membrane</keyword>
<sequence length="373" mass="40678">MSRLWTIGNKLLLLLYLVYTLYFGQQEEPSGLLLLSFLLYAALNLCVHLLRQPRLQQAAIATVILFLLAVSWLEAPPFLLLLPLSAYELASFRARRAAPLLAASLLPLAALGGGLGAAYALVWSLSWFNYATLSRLHRRSLRQEDELDRLRGELRRLSARIGEGQELQRIAEYAGQLEERSRIAQEIHDGVGHAMTGALIQMEAAKRLLGEDPQRAGGLLQNAIGISKGAIEDIRRTLHRMKPPPEQLGMSRLREAVDAFRASSGMQASVTHAGDLERIGALHWRIIQGNVTEALTNAARYSGASAVHVEVRVLGRYVQAVVSDNGRGQARIVKGLGIAGMEERAASAGGTVVADGSDGFRVTTLLPCPEAQR</sequence>
<evidence type="ECO:0000256" key="10">
    <source>
        <dbReference type="SAM" id="Phobius"/>
    </source>
</evidence>
<feature type="transmembrane region" description="Helical" evidence="10">
    <location>
        <begin position="31"/>
        <end position="50"/>
    </location>
</feature>
<dbReference type="InterPro" id="IPR050482">
    <property type="entry name" value="Sensor_HK_TwoCompSys"/>
</dbReference>
<evidence type="ECO:0000256" key="2">
    <source>
        <dbReference type="ARBA" id="ARBA00012438"/>
    </source>
</evidence>
<evidence type="ECO:0000256" key="5">
    <source>
        <dbReference type="ARBA" id="ARBA00022741"/>
    </source>
</evidence>
<accession>A0A2N5NDN8</accession>
<keyword evidence="8" id="KW-0902">Two-component regulatory system</keyword>
<evidence type="ECO:0000259" key="11">
    <source>
        <dbReference type="Pfam" id="PF07730"/>
    </source>
</evidence>
<evidence type="ECO:0000313" key="12">
    <source>
        <dbReference type="EMBL" id="PLT48459.1"/>
    </source>
</evidence>
<reference evidence="12 13" key="1">
    <citation type="submission" date="2017-05" db="EMBL/GenBank/DDBJ databases">
        <title>Functional genome analysis of Paenibacillus pasadenensis strain R16: insights on endophytic life style and antifungal activity.</title>
        <authorList>
            <person name="Passera A."/>
            <person name="Marcolungo L."/>
            <person name="Casati P."/>
            <person name="Brasca M."/>
            <person name="Quaglino F."/>
            <person name="Delledonne M."/>
        </authorList>
    </citation>
    <scope>NUCLEOTIDE SEQUENCE [LARGE SCALE GENOMIC DNA]</scope>
    <source>
        <strain evidence="12 13">R16</strain>
    </source>
</reference>
<evidence type="ECO:0000313" key="13">
    <source>
        <dbReference type="Proteomes" id="UP000234789"/>
    </source>
</evidence>
<keyword evidence="13" id="KW-1185">Reference proteome</keyword>
<dbReference type="GO" id="GO:0016020">
    <property type="term" value="C:membrane"/>
    <property type="evidence" value="ECO:0007669"/>
    <property type="project" value="InterPro"/>
</dbReference>
<evidence type="ECO:0000256" key="7">
    <source>
        <dbReference type="ARBA" id="ARBA00022840"/>
    </source>
</evidence>
<dbReference type="EC" id="2.7.13.3" evidence="2"/>
<feature type="coiled-coil region" evidence="9">
    <location>
        <begin position="133"/>
        <end position="167"/>
    </location>
</feature>
<protein>
    <recommendedName>
        <fullName evidence="2">histidine kinase</fullName>
        <ecNumber evidence="2">2.7.13.3</ecNumber>
    </recommendedName>
</protein>
<comment type="caution">
    <text evidence="12">The sequence shown here is derived from an EMBL/GenBank/DDBJ whole genome shotgun (WGS) entry which is preliminary data.</text>
</comment>
<keyword evidence="5" id="KW-0547">Nucleotide-binding</keyword>
<dbReference type="Pfam" id="PF07730">
    <property type="entry name" value="HisKA_3"/>
    <property type="match status" value="1"/>
</dbReference>
<keyword evidence="9" id="KW-0175">Coiled coil</keyword>
<keyword evidence="6 12" id="KW-0418">Kinase</keyword>
<evidence type="ECO:0000256" key="8">
    <source>
        <dbReference type="ARBA" id="ARBA00023012"/>
    </source>
</evidence>
<dbReference type="InterPro" id="IPR036890">
    <property type="entry name" value="HATPase_C_sf"/>
</dbReference>
<keyword evidence="10" id="KW-0812">Transmembrane</keyword>
<dbReference type="EMBL" id="NFEZ01000001">
    <property type="protein sequence ID" value="PLT48459.1"/>
    <property type="molecule type" value="Genomic_DNA"/>
</dbReference>
<name>A0A2N5NDN8_9BACL</name>
<dbReference type="Gene3D" id="1.20.5.1930">
    <property type="match status" value="1"/>
</dbReference>
<evidence type="ECO:0000256" key="3">
    <source>
        <dbReference type="ARBA" id="ARBA00022553"/>
    </source>
</evidence>
<organism evidence="12 13">
    <name type="scientific">Paenibacillus pasadenensis</name>
    <dbReference type="NCBI Taxonomy" id="217090"/>
    <lineage>
        <taxon>Bacteria</taxon>
        <taxon>Bacillati</taxon>
        <taxon>Bacillota</taxon>
        <taxon>Bacilli</taxon>
        <taxon>Bacillales</taxon>
        <taxon>Paenibacillaceae</taxon>
        <taxon>Paenibacillus</taxon>
    </lineage>
</organism>
<dbReference type="GO" id="GO:0000155">
    <property type="term" value="F:phosphorelay sensor kinase activity"/>
    <property type="evidence" value="ECO:0007669"/>
    <property type="project" value="InterPro"/>
</dbReference>
<feature type="transmembrane region" description="Helical" evidence="10">
    <location>
        <begin position="105"/>
        <end position="130"/>
    </location>
</feature>
<dbReference type="AlphaFoldDB" id="A0A2N5NDN8"/>
<dbReference type="GO" id="GO:0046983">
    <property type="term" value="F:protein dimerization activity"/>
    <property type="evidence" value="ECO:0007669"/>
    <property type="project" value="InterPro"/>
</dbReference>
<keyword evidence="7" id="KW-0067">ATP-binding</keyword>
<keyword evidence="3" id="KW-0597">Phosphoprotein</keyword>
<feature type="transmembrane region" description="Helical" evidence="10">
    <location>
        <begin position="62"/>
        <end position="85"/>
    </location>
</feature>
<feature type="domain" description="Signal transduction histidine kinase subgroup 3 dimerisation and phosphoacceptor" evidence="11">
    <location>
        <begin position="179"/>
        <end position="244"/>
    </location>
</feature>
<evidence type="ECO:0000256" key="9">
    <source>
        <dbReference type="SAM" id="Coils"/>
    </source>
</evidence>
<evidence type="ECO:0000256" key="1">
    <source>
        <dbReference type="ARBA" id="ARBA00000085"/>
    </source>
</evidence>
<dbReference type="CDD" id="cd16917">
    <property type="entry name" value="HATPase_UhpB-NarQ-NarX-like"/>
    <property type="match status" value="1"/>
</dbReference>
<dbReference type="InterPro" id="IPR011712">
    <property type="entry name" value="Sig_transdc_His_kin_sub3_dim/P"/>
</dbReference>
<keyword evidence="4 12" id="KW-0808">Transferase</keyword>
<gene>
    <name evidence="12" type="ORF">B8V81_0591</name>
</gene>
<evidence type="ECO:0000256" key="6">
    <source>
        <dbReference type="ARBA" id="ARBA00022777"/>
    </source>
</evidence>
<dbReference type="Proteomes" id="UP000234789">
    <property type="component" value="Unassembled WGS sequence"/>
</dbReference>
<dbReference type="SUPFAM" id="SSF55874">
    <property type="entry name" value="ATPase domain of HSP90 chaperone/DNA topoisomerase II/histidine kinase"/>
    <property type="match status" value="1"/>
</dbReference>
<dbReference type="PANTHER" id="PTHR24421">
    <property type="entry name" value="NITRATE/NITRITE SENSOR PROTEIN NARX-RELATED"/>
    <property type="match status" value="1"/>
</dbReference>
<dbReference type="GO" id="GO:0005524">
    <property type="term" value="F:ATP binding"/>
    <property type="evidence" value="ECO:0007669"/>
    <property type="project" value="UniProtKB-KW"/>
</dbReference>
<feature type="transmembrane region" description="Helical" evidence="10">
    <location>
        <begin position="7"/>
        <end position="25"/>
    </location>
</feature>
<comment type="catalytic activity">
    <reaction evidence="1">
        <text>ATP + protein L-histidine = ADP + protein N-phospho-L-histidine.</text>
        <dbReference type="EC" id="2.7.13.3"/>
    </reaction>
</comment>
<proteinExistence type="predicted"/>